<dbReference type="AlphaFoldDB" id="A0AAV6U197"/>
<dbReference type="GO" id="GO:0003924">
    <property type="term" value="F:GTPase activity"/>
    <property type="evidence" value="ECO:0007669"/>
    <property type="project" value="InterPro"/>
</dbReference>
<comment type="caution">
    <text evidence="2">The sequence shown here is derived from an EMBL/GenBank/DDBJ whole genome shotgun (WGS) entry which is preliminary data.</text>
</comment>
<dbReference type="GO" id="GO:0005525">
    <property type="term" value="F:GTP binding"/>
    <property type="evidence" value="ECO:0007669"/>
    <property type="project" value="InterPro"/>
</dbReference>
<dbReference type="Pfam" id="PF02212">
    <property type="entry name" value="GED"/>
    <property type="match status" value="1"/>
</dbReference>
<dbReference type="Proteomes" id="UP000827092">
    <property type="component" value="Unassembled WGS sequence"/>
</dbReference>
<evidence type="ECO:0000259" key="1">
    <source>
        <dbReference type="Pfam" id="PF02212"/>
    </source>
</evidence>
<dbReference type="EMBL" id="JAFNEN010000787">
    <property type="protein sequence ID" value="KAG8177309.1"/>
    <property type="molecule type" value="Genomic_DNA"/>
</dbReference>
<organism evidence="2 3">
    <name type="scientific">Oedothorax gibbosus</name>
    <dbReference type="NCBI Taxonomy" id="931172"/>
    <lineage>
        <taxon>Eukaryota</taxon>
        <taxon>Metazoa</taxon>
        <taxon>Ecdysozoa</taxon>
        <taxon>Arthropoda</taxon>
        <taxon>Chelicerata</taxon>
        <taxon>Arachnida</taxon>
        <taxon>Araneae</taxon>
        <taxon>Araneomorphae</taxon>
        <taxon>Entelegynae</taxon>
        <taxon>Araneoidea</taxon>
        <taxon>Linyphiidae</taxon>
        <taxon>Erigoninae</taxon>
        <taxon>Oedothorax</taxon>
    </lineage>
</organism>
<dbReference type="Gene3D" id="1.20.120.1240">
    <property type="entry name" value="Dynamin, middle domain"/>
    <property type="match status" value="1"/>
</dbReference>
<dbReference type="InterPro" id="IPR003130">
    <property type="entry name" value="GED"/>
</dbReference>
<evidence type="ECO:0000313" key="2">
    <source>
        <dbReference type="EMBL" id="KAG8177309.1"/>
    </source>
</evidence>
<sequence length="230" mass="26685">MSAICRKLFNRFIDPLETSFLGVRGVLLDSVMQHASCMDRYPSLKNEVIYRIKSKITQLTEETREKLVDHCMAEQLSVNVGHPDYDIDECSSIAPQVGCTKVWEEHTEVGVADGAHNAARPERREELLRMLLQNDCNKKRTQFVSRMITDYLEIVKKNVSHVYFINIKYFLVFKFMNYLNKKLKIELGSNWTSNLKKTLAQDCEEDFKRKAEMEAKCKYLGEALALIKAF</sequence>
<accession>A0AAV6U197</accession>
<feature type="domain" description="Dynamin GTPase effector" evidence="1">
    <location>
        <begin position="138"/>
        <end position="229"/>
    </location>
</feature>
<protein>
    <recommendedName>
        <fullName evidence="1">Dynamin GTPase effector domain-containing protein</fullName>
    </recommendedName>
</protein>
<gene>
    <name evidence="2" type="ORF">JTE90_018335</name>
</gene>
<keyword evidence="3" id="KW-1185">Reference proteome</keyword>
<name>A0AAV6U197_9ARAC</name>
<evidence type="ECO:0000313" key="3">
    <source>
        <dbReference type="Proteomes" id="UP000827092"/>
    </source>
</evidence>
<reference evidence="2 3" key="1">
    <citation type="journal article" date="2022" name="Nat. Ecol. Evol.">
        <title>A masculinizing supergene underlies an exaggerated male reproductive morph in a spider.</title>
        <authorList>
            <person name="Hendrickx F."/>
            <person name="De Corte Z."/>
            <person name="Sonet G."/>
            <person name="Van Belleghem S.M."/>
            <person name="Kostlbacher S."/>
            <person name="Vangestel C."/>
        </authorList>
    </citation>
    <scope>NUCLEOTIDE SEQUENCE [LARGE SCALE GENOMIC DNA]</scope>
    <source>
        <strain evidence="2">W744_W776</strain>
    </source>
</reference>
<proteinExistence type="predicted"/>